<sequence length="169" mass="18580">MVQNEDKISYLSRQSSPETDDSVHLEPKEKKAKIEDNVPFNLSLKVRASYSPPTTDTAGFNGKAPVATTAAAAEADKDTKLSANSATQETPKSTQMTERERNRAELARLSIELGLNRPEMFNSKSATGNTIADLSTNIGLLAQWNTLLLQQQQQKTTKKFPPATQLLFL</sequence>
<reference evidence="1" key="1">
    <citation type="submission" date="2022-04" db="EMBL/GenBank/DDBJ databases">
        <title>Chromosome-scale genome assembly of Holotrichia oblita Faldermann.</title>
        <authorList>
            <person name="Rongchong L."/>
        </authorList>
    </citation>
    <scope>NUCLEOTIDE SEQUENCE</scope>
    <source>
        <strain evidence="1">81SQS9</strain>
    </source>
</reference>
<dbReference type="Proteomes" id="UP001056778">
    <property type="component" value="Chromosome 2"/>
</dbReference>
<comment type="caution">
    <text evidence="1">The sequence shown here is derived from an EMBL/GenBank/DDBJ whole genome shotgun (WGS) entry which is preliminary data.</text>
</comment>
<accession>A0ACB9TPH6</accession>
<dbReference type="EMBL" id="CM043016">
    <property type="protein sequence ID" value="KAI4468673.1"/>
    <property type="molecule type" value="Genomic_DNA"/>
</dbReference>
<name>A0ACB9TPH6_HOLOL</name>
<organism evidence="1 2">
    <name type="scientific">Holotrichia oblita</name>
    <name type="common">Chafer beetle</name>
    <dbReference type="NCBI Taxonomy" id="644536"/>
    <lineage>
        <taxon>Eukaryota</taxon>
        <taxon>Metazoa</taxon>
        <taxon>Ecdysozoa</taxon>
        <taxon>Arthropoda</taxon>
        <taxon>Hexapoda</taxon>
        <taxon>Insecta</taxon>
        <taxon>Pterygota</taxon>
        <taxon>Neoptera</taxon>
        <taxon>Endopterygota</taxon>
        <taxon>Coleoptera</taxon>
        <taxon>Polyphaga</taxon>
        <taxon>Scarabaeiformia</taxon>
        <taxon>Scarabaeidae</taxon>
        <taxon>Melolonthinae</taxon>
        <taxon>Holotrichia</taxon>
    </lineage>
</organism>
<evidence type="ECO:0000313" key="1">
    <source>
        <dbReference type="EMBL" id="KAI4468673.1"/>
    </source>
</evidence>
<gene>
    <name evidence="1" type="ORF">MML48_2g00021741</name>
</gene>
<keyword evidence="2" id="KW-1185">Reference proteome</keyword>
<proteinExistence type="predicted"/>
<protein>
    <submittedName>
        <fullName evidence="1">Uncharacterized protein</fullName>
    </submittedName>
</protein>
<evidence type="ECO:0000313" key="2">
    <source>
        <dbReference type="Proteomes" id="UP001056778"/>
    </source>
</evidence>